<keyword evidence="1" id="KW-0812">Transmembrane</keyword>
<keyword evidence="1" id="KW-1133">Transmembrane helix</keyword>
<evidence type="ECO:0000256" key="1">
    <source>
        <dbReference type="SAM" id="Phobius"/>
    </source>
</evidence>
<gene>
    <name evidence="2" type="ORF">R3P95_08230</name>
</gene>
<dbReference type="Proteomes" id="UP001185899">
    <property type="component" value="Unassembled WGS sequence"/>
</dbReference>
<keyword evidence="1" id="KW-0472">Membrane</keyword>
<comment type="caution">
    <text evidence="2">The sequence shown here is derived from an EMBL/GenBank/DDBJ whole genome shotgun (WGS) entry which is preliminary data.</text>
</comment>
<protein>
    <recommendedName>
        <fullName evidence="4">Integral membrane protein</fullName>
    </recommendedName>
</protein>
<evidence type="ECO:0008006" key="4">
    <source>
        <dbReference type="Google" id="ProtNLM"/>
    </source>
</evidence>
<feature type="transmembrane region" description="Helical" evidence="1">
    <location>
        <begin position="111"/>
        <end position="133"/>
    </location>
</feature>
<dbReference type="RefSeq" id="WP_317547968.1">
    <property type="nucleotide sequence ID" value="NZ_JAWLKE010000003.1"/>
</dbReference>
<evidence type="ECO:0000313" key="2">
    <source>
        <dbReference type="EMBL" id="MDV6230532.1"/>
    </source>
</evidence>
<evidence type="ECO:0000313" key="3">
    <source>
        <dbReference type="Proteomes" id="UP001185899"/>
    </source>
</evidence>
<sequence>MDTESVTTPTTHTSHRTRRVLGVLALTAALTVLAGGVAAAQTVNPYDGVNPDISLFGPALNQTWKRILAAIWGACIAIAGLWVLTSFLASKKARKRGMSSDLSESGEDLKLSLFVLGGVAAVSPIVGAVLLLVQPGA</sequence>
<feature type="transmembrane region" description="Helical" evidence="1">
    <location>
        <begin position="20"/>
        <end position="40"/>
    </location>
</feature>
<name>A0ABU4AWC8_9NOCA</name>
<feature type="transmembrane region" description="Helical" evidence="1">
    <location>
        <begin position="67"/>
        <end position="90"/>
    </location>
</feature>
<accession>A0ABU4AWC8</accession>
<keyword evidence="3" id="KW-1185">Reference proteome</keyword>
<organism evidence="2 3">
    <name type="scientific">Rhodococcus cercidiphylli</name>
    <dbReference type="NCBI Taxonomy" id="489916"/>
    <lineage>
        <taxon>Bacteria</taxon>
        <taxon>Bacillati</taxon>
        <taxon>Actinomycetota</taxon>
        <taxon>Actinomycetes</taxon>
        <taxon>Mycobacteriales</taxon>
        <taxon>Nocardiaceae</taxon>
        <taxon>Rhodococcus</taxon>
    </lineage>
</organism>
<reference evidence="2 3" key="1">
    <citation type="submission" date="2023-10" db="EMBL/GenBank/DDBJ databases">
        <title>Development of a sustainable strategy for remediation of hydrocarbon-contaminated territories based on the waste exchange concept.</title>
        <authorList>
            <person name="Krivoruchko A."/>
        </authorList>
    </citation>
    <scope>NUCLEOTIDE SEQUENCE [LARGE SCALE GENOMIC DNA]</scope>
    <source>
        <strain evidence="2 3">IEGM 1322</strain>
    </source>
</reference>
<proteinExistence type="predicted"/>
<dbReference type="EMBL" id="JAWLKE010000003">
    <property type="protein sequence ID" value="MDV6230532.1"/>
    <property type="molecule type" value="Genomic_DNA"/>
</dbReference>